<accession>A0AAD7GRI6</accession>
<dbReference type="EMBL" id="JARKIE010000012">
    <property type="protein sequence ID" value="KAJ7703688.1"/>
    <property type="molecule type" value="Genomic_DNA"/>
</dbReference>
<gene>
    <name evidence="1" type="ORF">B0H17DRAFT_1231565</name>
</gene>
<dbReference type="Proteomes" id="UP001221757">
    <property type="component" value="Unassembled WGS sequence"/>
</dbReference>
<protein>
    <recommendedName>
        <fullName evidence="3">BTB domain-containing protein</fullName>
    </recommendedName>
</protein>
<organism evidence="1 2">
    <name type="scientific">Mycena rosella</name>
    <name type="common">Pink bonnet</name>
    <name type="synonym">Agaricus rosellus</name>
    <dbReference type="NCBI Taxonomy" id="1033263"/>
    <lineage>
        <taxon>Eukaryota</taxon>
        <taxon>Fungi</taxon>
        <taxon>Dikarya</taxon>
        <taxon>Basidiomycota</taxon>
        <taxon>Agaricomycotina</taxon>
        <taxon>Agaricomycetes</taxon>
        <taxon>Agaricomycetidae</taxon>
        <taxon>Agaricales</taxon>
        <taxon>Marasmiineae</taxon>
        <taxon>Mycenaceae</taxon>
        <taxon>Mycena</taxon>
    </lineage>
</organism>
<comment type="caution">
    <text evidence="1">The sequence shown here is derived from an EMBL/GenBank/DDBJ whole genome shotgun (WGS) entry which is preliminary data.</text>
</comment>
<proteinExistence type="predicted"/>
<reference evidence="1" key="1">
    <citation type="submission" date="2023-03" db="EMBL/GenBank/DDBJ databases">
        <title>Massive genome expansion in bonnet fungi (Mycena s.s.) driven by repeated elements and novel gene families across ecological guilds.</title>
        <authorList>
            <consortium name="Lawrence Berkeley National Laboratory"/>
            <person name="Harder C.B."/>
            <person name="Miyauchi S."/>
            <person name="Viragh M."/>
            <person name="Kuo A."/>
            <person name="Thoen E."/>
            <person name="Andreopoulos B."/>
            <person name="Lu D."/>
            <person name="Skrede I."/>
            <person name="Drula E."/>
            <person name="Henrissat B."/>
            <person name="Morin E."/>
            <person name="Kohler A."/>
            <person name="Barry K."/>
            <person name="LaButti K."/>
            <person name="Morin E."/>
            <person name="Salamov A."/>
            <person name="Lipzen A."/>
            <person name="Mereny Z."/>
            <person name="Hegedus B."/>
            <person name="Baldrian P."/>
            <person name="Stursova M."/>
            <person name="Weitz H."/>
            <person name="Taylor A."/>
            <person name="Grigoriev I.V."/>
            <person name="Nagy L.G."/>
            <person name="Martin F."/>
            <person name="Kauserud H."/>
        </authorList>
    </citation>
    <scope>NUCLEOTIDE SEQUENCE</scope>
    <source>
        <strain evidence="1">CBHHK067</strain>
    </source>
</reference>
<keyword evidence="2" id="KW-1185">Reference proteome</keyword>
<evidence type="ECO:0000313" key="1">
    <source>
        <dbReference type="EMBL" id="KAJ7703688.1"/>
    </source>
</evidence>
<evidence type="ECO:0008006" key="3">
    <source>
        <dbReference type="Google" id="ProtNLM"/>
    </source>
</evidence>
<sequence length="327" mass="36144">MPAKHQQAGDGKRPMIIPSGVRPTREEDLVFVACSDDADQQQGAVRSFAKDGKFYFDDGNCILSVGNTLFKPKWGTHGLHSSLQQSWSKRGSNRPGNADLTQLRVFCGYTYSNPFALRSEEISGKDLQKLIDTIRFTHHYGLKSLYNWAEATFIDVASQNKAVALKRCSVVLYIELLDLDTLNELPILRALDASEVAKDHTLQGIAYYVQLKEFDTAKDTVDFSSVVLPDHHKLRVLQGSRSLSLLWQTTIASAPPLAKYGPLCKHSTAERNCEARTGRAVQLTKIKQGDSVCPAVTRASTRAVQDVIRALNIGIAEHFLGPAHHAV</sequence>
<dbReference type="AlphaFoldDB" id="A0AAD7GRI6"/>
<name>A0AAD7GRI6_MYCRO</name>
<evidence type="ECO:0000313" key="2">
    <source>
        <dbReference type="Proteomes" id="UP001221757"/>
    </source>
</evidence>